<accession>A0AAI8VAR2</accession>
<sequence length="194" mass="22630">MLEDLLRDVHGVTPVQEFVDYEVHSEHATDHDHYSKYAGPPTDEQDDAWDDLIRPVYFNISREELEAAGESLDNIVELVDGGYPASISVYHELHCLRNLRLYLYQERYYPNHTEAQDRYLHGHLGQPLPRGPAIECHVSRQYCTELIRMDDKEADKPATKSNSRLLCVNWSAVEEWSYSRMISTVPPIRWQTDR</sequence>
<dbReference type="AlphaFoldDB" id="A0AAI8VAR2"/>
<dbReference type="PANTHER" id="PTHR33365:SF4">
    <property type="entry name" value="CYCLOCHLOROTINE BIOSYNTHESIS PROTEIN O"/>
    <property type="match status" value="1"/>
</dbReference>
<comment type="pathway">
    <text evidence="1">Mycotoxin biosynthesis.</text>
</comment>
<keyword evidence="4" id="KW-1185">Reference proteome</keyword>
<dbReference type="GO" id="GO:0043386">
    <property type="term" value="P:mycotoxin biosynthetic process"/>
    <property type="evidence" value="ECO:0007669"/>
    <property type="project" value="InterPro"/>
</dbReference>
<gene>
    <name evidence="3" type="ORF">KHLLAP_LOCUS1939</name>
</gene>
<dbReference type="EMBL" id="CAUWAG010000003">
    <property type="protein sequence ID" value="CAJ2501471.1"/>
    <property type="molecule type" value="Genomic_DNA"/>
</dbReference>
<name>A0AAI8VAR2_9PEZI</name>
<dbReference type="Proteomes" id="UP001295740">
    <property type="component" value="Unassembled WGS sequence"/>
</dbReference>
<dbReference type="PANTHER" id="PTHR33365">
    <property type="entry name" value="YALI0B05434P"/>
    <property type="match status" value="1"/>
</dbReference>
<evidence type="ECO:0000313" key="3">
    <source>
        <dbReference type="EMBL" id="CAJ2501471.1"/>
    </source>
</evidence>
<organism evidence="3 4">
    <name type="scientific">Anthostomella pinea</name>
    <dbReference type="NCBI Taxonomy" id="933095"/>
    <lineage>
        <taxon>Eukaryota</taxon>
        <taxon>Fungi</taxon>
        <taxon>Dikarya</taxon>
        <taxon>Ascomycota</taxon>
        <taxon>Pezizomycotina</taxon>
        <taxon>Sordariomycetes</taxon>
        <taxon>Xylariomycetidae</taxon>
        <taxon>Xylariales</taxon>
        <taxon>Xylariaceae</taxon>
        <taxon>Anthostomella</taxon>
    </lineage>
</organism>
<evidence type="ECO:0000313" key="4">
    <source>
        <dbReference type="Proteomes" id="UP001295740"/>
    </source>
</evidence>
<dbReference type="Pfam" id="PF11807">
    <property type="entry name" value="UstYa"/>
    <property type="match status" value="1"/>
</dbReference>
<protein>
    <submittedName>
        <fullName evidence="3">Uu.00g043240.m01.CDS01</fullName>
    </submittedName>
</protein>
<proteinExistence type="inferred from homology"/>
<evidence type="ECO:0000256" key="2">
    <source>
        <dbReference type="ARBA" id="ARBA00035112"/>
    </source>
</evidence>
<evidence type="ECO:0000256" key="1">
    <source>
        <dbReference type="ARBA" id="ARBA00004685"/>
    </source>
</evidence>
<dbReference type="InterPro" id="IPR021765">
    <property type="entry name" value="UstYa-like"/>
</dbReference>
<comment type="similarity">
    <text evidence="2">Belongs to the ustYa family.</text>
</comment>
<reference evidence="3" key="1">
    <citation type="submission" date="2023-10" db="EMBL/GenBank/DDBJ databases">
        <authorList>
            <person name="Hackl T."/>
        </authorList>
    </citation>
    <scope>NUCLEOTIDE SEQUENCE</scope>
</reference>
<comment type="caution">
    <text evidence="3">The sequence shown here is derived from an EMBL/GenBank/DDBJ whole genome shotgun (WGS) entry which is preliminary data.</text>
</comment>